<dbReference type="CDD" id="cd00063">
    <property type="entry name" value="FN3"/>
    <property type="match status" value="1"/>
</dbReference>
<evidence type="ECO:0000256" key="1">
    <source>
        <dbReference type="SAM" id="SignalP"/>
    </source>
</evidence>
<accession>A0A4V3CS38</accession>
<protein>
    <recommendedName>
        <fullName evidence="2">Fibronectin type-III domain-containing protein</fullName>
    </recommendedName>
</protein>
<evidence type="ECO:0000313" key="4">
    <source>
        <dbReference type="Proteomes" id="UP000295500"/>
    </source>
</evidence>
<dbReference type="Pfam" id="PF00041">
    <property type="entry name" value="fn3"/>
    <property type="match status" value="1"/>
</dbReference>
<dbReference type="EMBL" id="SNXO01000004">
    <property type="protein sequence ID" value="TDP59112.1"/>
    <property type="molecule type" value="Genomic_DNA"/>
</dbReference>
<dbReference type="Proteomes" id="UP000295500">
    <property type="component" value="Unassembled WGS sequence"/>
</dbReference>
<gene>
    <name evidence="3" type="ORF">EV211_10444</name>
</gene>
<keyword evidence="1" id="KW-0732">Signal</keyword>
<dbReference type="RefSeq" id="WP_133527715.1">
    <property type="nucleotide sequence ID" value="NZ_SNXO01000004.1"/>
</dbReference>
<dbReference type="Gene3D" id="2.60.40.10">
    <property type="entry name" value="Immunoglobulins"/>
    <property type="match status" value="1"/>
</dbReference>
<organism evidence="3 4">
    <name type="scientific">Aminicella lysinilytica</name>
    <dbReference type="NCBI Taxonomy" id="433323"/>
    <lineage>
        <taxon>Bacteria</taxon>
        <taxon>Bacillati</taxon>
        <taxon>Bacillota</taxon>
        <taxon>Clostridia</taxon>
        <taxon>Peptostreptococcales</taxon>
        <taxon>Anaerovoracaceae</taxon>
        <taxon>Aminicella</taxon>
    </lineage>
</organism>
<dbReference type="AlphaFoldDB" id="A0A4V3CS38"/>
<dbReference type="InterPro" id="IPR003961">
    <property type="entry name" value="FN3_dom"/>
</dbReference>
<dbReference type="SUPFAM" id="SSF49384">
    <property type="entry name" value="Carbohydrate-binding domain"/>
    <property type="match status" value="1"/>
</dbReference>
<dbReference type="PROSITE" id="PS50853">
    <property type="entry name" value="FN3"/>
    <property type="match status" value="1"/>
</dbReference>
<feature type="domain" description="Fibronectin type-III" evidence="2">
    <location>
        <begin position="278"/>
        <end position="362"/>
    </location>
</feature>
<dbReference type="InterPro" id="IPR008965">
    <property type="entry name" value="CBM2/CBM3_carb-bd_dom_sf"/>
</dbReference>
<dbReference type="GO" id="GO:0030246">
    <property type="term" value="F:carbohydrate binding"/>
    <property type="evidence" value="ECO:0007669"/>
    <property type="project" value="InterPro"/>
</dbReference>
<dbReference type="OrthoDB" id="2079366at2"/>
<name>A0A4V3CS38_9FIRM</name>
<feature type="signal peptide" evidence="1">
    <location>
        <begin position="1"/>
        <end position="27"/>
    </location>
</feature>
<comment type="caution">
    <text evidence="3">The sequence shown here is derived from an EMBL/GenBank/DDBJ whole genome shotgun (WGS) entry which is preliminary data.</text>
</comment>
<evidence type="ECO:0000259" key="2">
    <source>
        <dbReference type="PROSITE" id="PS50853"/>
    </source>
</evidence>
<feature type="chain" id="PRO_5021025585" description="Fibronectin type-III domain-containing protein" evidence="1">
    <location>
        <begin position="28"/>
        <end position="362"/>
    </location>
</feature>
<dbReference type="SMART" id="SM00060">
    <property type="entry name" value="FN3"/>
    <property type="match status" value="1"/>
</dbReference>
<keyword evidence="4" id="KW-1185">Reference proteome</keyword>
<sequence length="362" mass="38656">MKKFSKVLIVTMALTLVMAFMPTMAFADDTTTTTDATTTATVKVTFTASTPTGFDMINKTITATSNLAETYFPAIAKNEVSGQVSMLDVLVAAHIAKYGEEAFKTDPEVFMGIIDSTYGTSMTKQFGHKVVGIYTINNKMPATGVSSTTVENGQNIKVCSYADSDSGYSALMSYFNKETYSAKAGKAFSVKITAAGSDPMTYVQTAVTPNKSVIQTVNATTGSLKATSYKTNTKGIASVKFSKPGTYYISAKGTVTYTGWAGKTTASIMAPMAKVKVGLSTPSAKASAKTKSSVRISWKKITGASKYKVYRATKKTGTYKCVKTTTKLSLTNKGLKKGQHYYYKVIAVNGSHISAFSKVVVK</sequence>
<dbReference type="InterPro" id="IPR013783">
    <property type="entry name" value="Ig-like_fold"/>
</dbReference>
<evidence type="ECO:0000313" key="3">
    <source>
        <dbReference type="EMBL" id="TDP59112.1"/>
    </source>
</evidence>
<dbReference type="SUPFAM" id="SSF49265">
    <property type="entry name" value="Fibronectin type III"/>
    <property type="match status" value="1"/>
</dbReference>
<proteinExistence type="predicted"/>
<dbReference type="InterPro" id="IPR036116">
    <property type="entry name" value="FN3_sf"/>
</dbReference>
<reference evidence="3 4" key="1">
    <citation type="submission" date="2019-03" db="EMBL/GenBank/DDBJ databases">
        <title>Genomic Encyclopedia of Type Strains, Phase IV (KMG-IV): sequencing the most valuable type-strain genomes for metagenomic binning, comparative biology and taxonomic classification.</title>
        <authorList>
            <person name="Goeker M."/>
        </authorList>
    </citation>
    <scope>NUCLEOTIDE SEQUENCE [LARGE SCALE GENOMIC DNA]</scope>
    <source>
        <strain evidence="3 4">DSM 28287</strain>
    </source>
</reference>